<accession>A0A1G8SEA5</accession>
<dbReference type="AlphaFoldDB" id="A0A1G8SEA5"/>
<reference evidence="2" key="1">
    <citation type="submission" date="2016-10" db="EMBL/GenBank/DDBJ databases">
        <authorList>
            <person name="Varghese N."/>
            <person name="Submissions S."/>
        </authorList>
    </citation>
    <scope>NUCLEOTIDE SEQUENCE [LARGE SCALE GENOMIC DNA]</scope>
    <source>
        <strain evidence="2">DSM 44796</strain>
    </source>
</reference>
<gene>
    <name evidence="1" type="ORF">SAMN04488074_101955</name>
</gene>
<organism evidence="1 2">
    <name type="scientific">Lentzea albidocapillata subsp. violacea</name>
    <dbReference type="NCBI Taxonomy" id="128104"/>
    <lineage>
        <taxon>Bacteria</taxon>
        <taxon>Bacillati</taxon>
        <taxon>Actinomycetota</taxon>
        <taxon>Actinomycetes</taxon>
        <taxon>Pseudonocardiales</taxon>
        <taxon>Pseudonocardiaceae</taxon>
        <taxon>Lentzea</taxon>
    </lineage>
</organism>
<dbReference type="RefSeq" id="WP_143027601.1">
    <property type="nucleotide sequence ID" value="NZ_FNET01000001.1"/>
</dbReference>
<protein>
    <submittedName>
        <fullName evidence="1">Uncharacterized protein</fullName>
    </submittedName>
</protein>
<name>A0A1G8SEA5_9PSEU</name>
<sequence length="117" mass="11922">MAHMTDNGPIGVATASPVHALFVPAGPEFLSVWPPTPHARRAAAWALRTLGYDHLGGLVCLIAPTSDARAECLATALAVADAAAGGHRPPGPLPDLAVRLRADPVHLCGLRAAAGLD</sequence>
<proteinExistence type="predicted"/>
<evidence type="ECO:0000313" key="2">
    <source>
        <dbReference type="Proteomes" id="UP000199682"/>
    </source>
</evidence>
<evidence type="ECO:0000313" key="1">
    <source>
        <dbReference type="EMBL" id="SDJ27521.1"/>
    </source>
</evidence>
<dbReference type="Proteomes" id="UP000199682">
    <property type="component" value="Unassembled WGS sequence"/>
</dbReference>
<dbReference type="EMBL" id="FNET01000001">
    <property type="protein sequence ID" value="SDJ27521.1"/>
    <property type="molecule type" value="Genomic_DNA"/>
</dbReference>